<accession>A0A0C3BXW4</accession>
<dbReference type="HOGENOM" id="CLU_2151702_0_0_1"/>
<reference evidence="1 2" key="1">
    <citation type="submission" date="2014-04" db="EMBL/GenBank/DDBJ databases">
        <authorList>
            <consortium name="DOE Joint Genome Institute"/>
            <person name="Kuo A."/>
            <person name="Gay G."/>
            <person name="Dore J."/>
            <person name="Kohler A."/>
            <person name="Nagy L.G."/>
            <person name="Floudas D."/>
            <person name="Copeland A."/>
            <person name="Barry K.W."/>
            <person name="Cichocki N."/>
            <person name="Veneault-Fourrey C."/>
            <person name="LaButti K."/>
            <person name="Lindquist E.A."/>
            <person name="Lipzen A."/>
            <person name="Lundell T."/>
            <person name="Morin E."/>
            <person name="Murat C."/>
            <person name="Sun H."/>
            <person name="Tunlid A."/>
            <person name="Henrissat B."/>
            <person name="Grigoriev I.V."/>
            <person name="Hibbett D.S."/>
            <person name="Martin F."/>
            <person name="Nordberg H.P."/>
            <person name="Cantor M.N."/>
            <person name="Hua S.X."/>
        </authorList>
    </citation>
    <scope>NUCLEOTIDE SEQUENCE [LARGE SCALE GENOMIC DNA]</scope>
    <source>
        <strain evidence="2">h7</strain>
    </source>
</reference>
<protein>
    <submittedName>
        <fullName evidence="1">Uncharacterized protein</fullName>
    </submittedName>
</protein>
<dbReference type="EMBL" id="KN831807">
    <property type="protein sequence ID" value="KIM36281.1"/>
    <property type="molecule type" value="Genomic_DNA"/>
</dbReference>
<proteinExistence type="predicted"/>
<name>A0A0C3BXW4_HEBCY</name>
<evidence type="ECO:0000313" key="2">
    <source>
        <dbReference type="Proteomes" id="UP000053424"/>
    </source>
</evidence>
<dbReference type="AlphaFoldDB" id="A0A0C3BXW4"/>
<feature type="non-terminal residue" evidence="1">
    <location>
        <position position="1"/>
    </location>
</feature>
<organism evidence="1 2">
    <name type="scientific">Hebeloma cylindrosporum</name>
    <dbReference type="NCBI Taxonomy" id="76867"/>
    <lineage>
        <taxon>Eukaryota</taxon>
        <taxon>Fungi</taxon>
        <taxon>Dikarya</taxon>
        <taxon>Basidiomycota</taxon>
        <taxon>Agaricomycotina</taxon>
        <taxon>Agaricomycetes</taxon>
        <taxon>Agaricomycetidae</taxon>
        <taxon>Agaricales</taxon>
        <taxon>Agaricineae</taxon>
        <taxon>Hymenogastraceae</taxon>
        <taxon>Hebeloma</taxon>
    </lineage>
</organism>
<reference evidence="2" key="2">
    <citation type="submission" date="2015-01" db="EMBL/GenBank/DDBJ databases">
        <title>Evolutionary Origins and Diversification of the Mycorrhizal Mutualists.</title>
        <authorList>
            <consortium name="DOE Joint Genome Institute"/>
            <consortium name="Mycorrhizal Genomics Consortium"/>
            <person name="Kohler A."/>
            <person name="Kuo A."/>
            <person name="Nagy L.G."/>
            <person name="Floudas D."/>
            <person name="Copeland A."/>
            <person name="Barry K.W."/>
            <person name="Cichocki N."/>
            <person name="Veneault-Fourrey C."/>
            <person name="LaButti K."/>
            <person name="Lindquist E.A."/>
            <person name="Lipzen A."/>
            <person name="Lundell T."/>
            <person name="Morin E."/>
            <person name="Murat C."/>
            <person name="Riley R."/>
            <person name="Ohm R."/>
            <person name="Sun H."/>
            <person name="Tunlid A."/>
            <person name="Henrissat B."/>
            <person name="Grigoriev I.V."/>
            <person name="Hibbett D.S."/>
            <person name="Martin F."/>
        </authorList>
    </citation>
    <scope>NUCLEOTIDE SEQUENCE [LARGE SCALE GENOMIC DNA]</scope>
    <source>
        <strain evidence="2">h7</strain>
    </source>
</reference>
<evidence type="ECO:0000313" key="1">
    <source>
        <dbReference type="EMBL" id="KIM36281.1"/>
    </source>
</evidence>
<sequence>MASSPELLRPPVFRYEEEFNAEVVQDGSDLVARATCSPSVTQVATAKAFSTNRIIFLVLSHLSRCLFENKTNKKSEETMSPSRTQCLLWACLTTNTPGVTKFRTTKNSFPHV</sequence>
<dbReference type="Proteomes" id="UP000053424">
    <property type="component" value="Unassembled WGS sequence"/>
</dbReference>
<keyword evidence="2" id="KW-1185">Reference proteome</keyword>
<gene>
    <name evidence="1" type="ORF">M413DRAFT_449330</name>
</gene>